<dbReference type="Proteomes" id="UP000886653">
    <property type="component" value="Unassembled WGS sequence"/>
</dbReference>
<dbReference type="Pfam" id="PF00078">
    <property type="entry name" value="RVT_1"/>
    <property type="match status" value="1"/>
</dbReference>
<organism evidence="2 3">
    <name type="scientific">Cronartium quercuum f. sp. fusiforme G11</name>
    <dbReference type="NCBI Taxonomy" id="708437"/>
    <lineage>
        <taxon>Eukaryota</taxon>
        <taxon>Fungi</taxon>
        <taxon>Dikarya</taxon>
        <taxon>Basidiomycota</taxon>
        <taxon>Pucciniomycotina</taxon>
        <taxon>Pucciniomycetes</taxon>
        <taxon>Pucciniales</taxon>
        <taxon>Coleosporiaceae</taxon>
        <taxon>Cronartium</taxon>
    </lineage>
</organism>
<dbReference type="Pfam" id="PF01348">
    <property type="entry name" value="Intron_maturas2"/>
    <property type="match status" value="1"/>
</dbReference>
<dbReference type="PANTHER" id="PTHR33642">
    <property type="entry name" value="COX1/OXI3 INTRON 1 PROTEIN-RELATED"/>
    <property type="match status" value="1"/>
</dbReference>
<reference evidence="2" key="1">
    <citation type="submission" date="2013-11" db="EMBL/GenBank/DDBJ databases">
        <title>Genome sequence of the fusiform rust pathogen reveals effectors for host alternation and coevolution with pine.</title>
        <authorList>
            <consortium name="DOE Joint Genome Institute"/>
            <person name="Smith K."/>
            <person name="Pendleton A."/>
            <person name="Kubisiak T."/>
            <person name="Anderson C."/>
            <person name="Salamov A."/>
            <person name="Aerts A."/>
            <person name="Riley R."/>
            <person name="Clum A."/>
            <person name="Lindquist E."/>
            <person name="Ence D."/>
            <person name="Campbell M."/>
            <person name="Kronenberg Z."/>
            <person name="Feau N."/>
            <person name="Dhillon B."/>
            <person name="Hamelin R."/>
            <person name="Burleigh J."/>
            <person name="Smith J."/>
            <person name="Yandell M."/>
            <person name="Nelson C."/>
            <person name="Grigoriev I."/>
            <person name="Davis J."/>
        </authorList>
    </citation>
    <scope>NUCLEOTIDE SEQUENCE</scope>
    <source>
        <strain evidence="2">G11</strain>
    </source>
</reference>
<dbReference type="GO" id="GO:0003964">
    <property type="term" value="F:RNA-directed DNA polymerase activity"/>
    <property type="evidence" value="ECO:0007669"/>
    <property type="project" value="TreeGrafter"/>
</dbReference>
<dbReference type="InterPro" id="IPR043502">
    <property type="entry name" value="DNA/RNA_pol_sf"/>
</dbReference>
<comment type="caution">
    <text evidence="2">The sequence shown here is derived from an EMBL/GenBank/DDBJ whole genome shotgun (WGS) entry which is preliminary data.</text>
</comment>
<protein>
    <recommendedName>
        <fullName evidence="1">Reverse transcriptase domain-containing protein</fullName>
    </recommendedName>
</protein>
<evidence type="ECO:0000259" key="1">
    <source>
        <dbReference type="PROSITE" id="PS50878"/>
    </source>
</evidence>
<proteinExistence type="predicted"/>
<keyword evidence="3" id="KW-1185">Reference proteome</keyword>
<evidence type="ECO:0000313" key="2">
    <source>
        <dbReference type="EMBL" id="KAG0139092.1"/>
    </source>
</evidence>
<dbReference type="SUPFAM" id="SSF56672">
    <property type="entry name" value="DNA/RNA polymerases"/>
    <property type="match status" value="1"/>
</dbReference>
<dbReference type="InterPro" id="IPR024937">
    <property type="entry name" value="Domain_X"/>
</dbReference>
<name>A0A9P6N5Q4_9BASI</name>
<evidence type="ECO:0000313" key="3">
    <source>
        <dbReference type="Proteomes" id="UP000886653"/>
    </source>
</evidence>
<dbReference type="GO" id="GO:0090615">
    <property type="term" value="P:mitochondrial mRNA processing"/>
    <property type="evidence" value="ECO:0007669"/>
    <property type="project" value="TreeGrafter"/>
</dbReference>
<dbReference type="PANTHER" id="PTHR33642:SF4">
    <property type="entry name" value="COX1_OXI3 INTRON 1 PROTEIN-RELATED"/>
    <property type="match status" value="1"/>
</dbReference>
<sequence length="177" mass="20375">MRQIPKFIIEDPDYRRRRIIYLRYADDFVVLITGSKKDAEQVKNSMAEFLRSNSGLELNMDKTSIVNTREGFIFLGAECKRRDTDSVFNSFKLQGHKITRRSALRLAVDAPIKIIMEKFIKFGYARRNHKNIIIAKGITNIIHLDHGLIISFFNSKIIGILNAYSFAGNFSLMAKLV</sequence>
<dbReference type="AlphaFoldDB" id="A0A9P6N5Q4"/>
<accession>A0A9P6N5Q4</accession>
<gene>
    <name evidence="2" type="ORF">CROQUDRAFT_675224</name>
</gene>
<dbReference type="OrthoDB" id="3594036at2759"/>
<dbReference type="PROSITE" id="PS50878">
    <property type="entry name" value="RT_POL"/>
    <property type="match status" value="1"/>
</dbReference>
<feature type="domain" description="Reverse transcriptase" evidence="1">
    <location>
        <begin position="1"/>
        <end position="79"/>
    </location>
</feature>
<dbReference type="GO" id="GO:0006315">
    <property type="term" value="P:homing of group II introns"/>
    <property type="evidence" value="ECO:0007669"/>
    <property type="project" value="TreeGrafter"/>
</dbReference>
<dbReference type="EMBL" id="MU167830">
    <property type="protein sequence ID" value="KAG0139092.1"/>
    <property type="molecule type" value="Genomic_DNA"/>
</dbReference>
<dbReference type="InterPro" id="IPR000477">
    <property type="entry name" value="RT_dom"/>
</dbReference>
<dbReference type="GO" id="GO:0005739">
    <property type="term" value="C:mitochondrion"/>
    <property type="evidence" value="ECO:0007669"/>
    <property type="project" value="TreeGrafter"/>
</dbReference>